<dbReference type="Proteomes" id="UP000053864">
    <property type="component" value="Unassembled WGS sequence"/>
</dbReference>
<evidence type="ECO:0000313" key="2">
    <source>
        <dbReference type="EMBL" id="ETL28452.1"/>
    </source>
</evidence>
<reference evidence="2" key="2">
    <citation type="submission" date="2013-11" db="EMBL/GenBank/DDBJ databases">
        <title>The Genome Sequence of Phytophthora parasitica CJ05E6.</title>
        <authorList>
            <consortium name="The Broad Institute Genomics Platform"/>
            <person name="Russ C."/>
            <person name="Tyler B."/>
            <person name="Panabieres F."/>
            <person name="Shan W."/>
            <person name="Tripathy S."/>
            <person name="Grunwald N."/>
            <person name="Machado M."/>
            <person name="Johnson C.S."/>
            <person name="Arredondo F."/>
            <person name="Hong C."/>
            <person name="Coffey M."/>
            <person name="Young S.K."/>
            <person name="Zeng Q."/>
            <person name="Gargeya S."/>
            <person name="Fitzgerald M."/>
            <person name="Abouelleil A."/>
            <person name="Alvarado L."/>
            <person name="Chapman S.B."/>
            <person name="Gainer-Dewar J."/>
            <person name="Goldberg J."/>
            <person name="Griggs A."/>
            <person name="Gujja S."/>
            <person name="Hansen M."/>
            <person name="Howarth C."/>
            <person name="Imamovic A."/>
            <person name="Ireland A."/>
            <person name="Larimer J."/>
            <person name="McCowan C."/>
            <person name="Murphy C."/>
            <person name="Pearson M."/>
            <person name="Poon T.W."/>
            <person name="Priest M."/>
            <person name="Roberts A."/>
            <person name="Saif S."/>
            <person name="Shea T."/>
            <person name="Sykes S."/>
            <person name="Wortman J."/>
            <person name="Nusbaum C."/>
            <person name="Birren B."/>
        </authorList>
    </citation>
    <scope>NUCLEOTIDE SEQUENCE [LARGE SCALE GENOMIC DNA]</scope>
    <source>
        <strain evidence="2">CJ05E6</strain>
    </source>
</reference>
<reference evidence="1" key="1">
    <citation type="submission" date="2013-11" db="EMBL/GenBank/DDBJ databases">
        <title>The Genome Sequence of Phytophthora parasitica CJ02B3.</title>
        <authorList>
            <consortium name="The Broad Institute Genomics Platform"/>
            <person name="Russ C."/>
            <person name="Tyler B."/>
            <person name="Panabieres F."/>
            <person name="Shan W."/>
            <person name="Tripathy S."/>
            <person name="Grunwald N."/>
            <person name="Machado M."/>
            <person name="Johnson C.S."/>
            <person name="Arredondo F."/>
            <person name="Hong C."/>
            <person name="Coffey M."/>
            <person name="Young S.K."/>
            <person name="Zeng Q."/>
            <person name="Gargeya S."/>
            <person name="Fitzgerald M."/>
            <person name="Abouelleil A."/>
            <person name="Alvarado L."/>
            <person name="Chapman S.B."/>
            <person name="Gainer-Dewar J."/>
            <person name="Goldberg J."/>
            <person name="Griggs A."/>
            <person name="Gujja S."/>
            <person name="Hansen M."/>
            <person name="Howarth C."/>
            <person name="Imamovic A."/>
            <person name="Ireland A."/>
            <person name="Larimer J."/>
            <person name="McCowan C."/>
            <person name="Murphy C."/>
            <person name="Pearson M."/>
            <person name="Poon T.W."/>
            <person name="Priest M."/>
            <person name="Roberts A."/>
            <person name="Saif S."/>
            <person name="Shea T."/>
            <person name="Sykes S."/>
            <person name="Wortman J."/>
            <person name="Nusbaum C."/>
            <person name="Birren B."/>
        </authorList>
    </citation>
    <scope>NUCLEOTIDE SEQUENCE [LARGE SCALE GENOMIC DNA]</scope>
    <source>
        <strain evidence="1">CJ02B3</strain>
    </source>
</reference>
<sequence>MSYSYWLVKESGQFEAAATEDSLGGWSGYRDYQKAELSNTQLRTSLMEGSRPRFSTLLKISARNGENNSVSTVAFFPGTKDLTAFWMLHVTGLENPLPYRTLV</sequence>
<protein>
    <submittedName>
        <fullName evidence="2">Uncharacterized protein</fullName>
    </submittedName>
</protein>
<gene>
    <name evidence="1" type="ORF">L915_18297</name>
    <name evidence="2" type="ORF">L916_18205</name>
</gene>
<dbReference type="Proteomes" id="UP000053236">
    <property type="component" value="Unassembled WGS sequence"/>
</dbReference>
<accession>W2I4S3</accession>
<name>W2I4S3_PHYNI</name>
<organism evidence="2">
    <name type="scientific">Phytophthora nicotianae</name>
    <name type="common">Potato buckeye rot agent</name>
    <name type="synonym">Phytophthora parasitica</name>
    <dbReference type="NCBI Taxonomy" id="4792"/>
    <lineage>
        <taxon>Eukaryota</taxon>
        <taxon>Sar</taxon>
        <taxon>Stramenopiles</taxon>
        <taxon>Oomycota</taxon>
        <taxon>Peronosporomycetes</taxon>
        <taxon>Peronosporales</taxon>
        <taxon>Peronosporaceae</taxon>
        <taxon>Phytophthora</taxon>
    </lineage>
</organism>
<evidence type="ECO:0000313" key="1">
    <source>
        <dbReference type="EMBL" id="ETK75031.1"/>
    </source>
</evidence>
<dbReference type="AlphaFoldDB" id="W2I4S3"/>
<dbReference type="EMBL" id="KI675762">
    <property type="protein sequence ID" value="ETL28452.1"/>
    <property type="molecule type" value="Genomic_DNA"/>
</dbReference>
<dbReference type="EMBL" id="KI688957">
    <property type="protein sequence ID" value="ETK75031.1"/>
    <property type="molecule type" value="Genomic_DNA"/>
</dbReference>
<proteinExistence type="predicted"/>